<feature type="transmembrane region" description="Helical" evidence="1">
    <location>
        <begin position="41"/>
        <end position="63"/>
    </location>
</feature>
<reference evidence="2" key="1">
    <citation type="journal article" date="2020" name="mSystems">
        <title>Genome- and Community-Level Interaction Insights into Carbon Utilization and Element Cycling Functions of Hydrothermarchaeota in Hydrothermal Sediment.</title>
        <authorList>
            <person name="Zhou Z."/>
            <person name="Liu Y."/>
            <person name="Xu W."/>
            <person name="Pan J."/>
            <person name="Luo Z.H."/>
            <person name="Li M."/>
        </authorList>
    </citation>
    <scope>NUCLEOTIDE SEQUENCE [LARGE SCALE GENOMIC DNA]</scope>
    <source>
        <strain evidence="2">HyVt-346</strain>
    </source>
</reference>
<comment type="caution">
    <text evidence="2">The sequence shown here is derived from an EMBL/GenBank/DDBJ whole genome shotgun (WGS) entry which is preliminary data.</text>
</comment>
<dbReference type="RefSeq" id="WP_304181979.1">
    <property type="nucleotide sequence ID" value="NZ_DRGM01000101.1"/>
</dbReference>
<dbReference type="EMBL" id="DRGM01000101">
    <property type="protein sequence ID" value="HEA16667.1"/>
    <property type="molecule type" value="Genomic_DNA"/>
</dbReference>
<name>A0A7V1CYI9_9GAMM</name>
<dbReference type="AlphaFoldDB" id="A0A7V1CYI9"/>
<keyword evidence="1" id="KW-1133">Transmembrane helix</keyword>
<proteinExistence type="predicted"/>
<keyword evidence="1" id="KW-0812">Transmembrane</keyword>
<organism evidence="2">
    <name type="scientific">Pseudoalteromonas prydzensis</name>
    <dbReference type="NCBI Taxonomy" id="182141"/>
    <lineage>
        <taxon>Bacteria</taxon>
        <taxon>Pseudomonadati</taxon>
        <taxon>Pseudomonadota</taxon>
        <taxon>Gammaproteobacteria</taxon>
        <taxon>Alteromonadales</taxon>
        <taxon>Pseudoalteromonadaceae</taxon>
        <taxon>Pseudoalteromonas</taxon>
    </lineage>
</organism>
<protein>
    <submittedName>
        <fullName evidence="2">Uncharacterized protein</fullName>
    </submittedName>
</protein>
<feature type="transmembrane region" description="Helical" evidence="1">
    <location>
        <begin position="17"/>
        <end position="35"/>
    </location>
</feature>
<accession>A0A7V1CYI9</accession>
<sequence length="92" mass="10836">MNNIEEVQSVKSDAIKAALAFLIINLISVVFFLVGKPLDDVAFVFVFVQIAFFAVWLLPYFIYQVLFRKRELLYAFYKTLSSYKDLWTNFTY</sequence>
<gene>
    <name evidence="2" type="ORF">ENH88_09530</name>
</gene>
<dbReference type="Proteomes" id="UP000886188">
    <property type="component" value="Unassembled WGS sequence"/>
</dbReference>
<evidence type="ECO:0000313" key="2">
    <source>
        <dbReference type="EMBL" id="HEA16667.1"/>
    </source>
</evidence>
<keyword evidence="1" id="KW-0472">Membrane</keyword>
<evidence type="ECO:0000256" key="1">
    <source>
        <dbReference type="SAM" id="Phobius"/>
    </source>
</evidence>